<name>A0A1H3WJJ3_9GAMM</name>
<dbReference type="GO" id="GO:0016740">
    <property type="term" value="F:transferase activity"/>
    <property type="evidence" value="ECO:0007669"/>
    <property type="project" value="UniProtKB-KW"/>
</dbReference>
<dbReference type="OrthoDB" id="243791at2"/>
<organism evidence="1 2">
    <name type="scientific">Thiothrix caldifontis</name>
    <dbReference type="NCBI Taxonomy" id="525918"/>
    <lineage>
        <taxon>Bacteria</taxon>
        <taxon>Pseudomonadati</taxon>
        <taxon>Pseudomonadota</taxon>
        <taxon>Gammaproteobacteria</taxon>
        <taxon>Thiotrichales</taxon>
        <taxon>Thiotrichaceae</taxon>
        <taxon>Thiothrix</taxon>
    </lineage>
</organism>
<dbReference type="RefSeq" id="WP_093065009.1">
    <property type="nucleotide sequence ID" value="NZ_FNQP01000002.1"/>
</dbReference>
<protein>
    <submittedName>
        <fullName evidence="1">Predicted nucleotidyltransferase</fullName>
    </submittedName>
</protein>
<keyword evidence="1" id="KW-0808">Transferase</keyword>
<proteinExistence type="predicted"/>
<dbReference type="AlphaFoldDB" id="A0A1H3WJJ3"/>
<accession>A0A1H3WJJ3</accession>
<sequence length="310" mass="35463">MSSHIQSLQHKKLLPSPPDFLSSAVQYEVIMGSVAYGVSNDSSDMDIYAFAIPPKTMMFPHLRGEIPGFDNYSVQFEQYQQHHIRDAAALGGKGRVYDVTVFAIAKYFRLLADNNPNIIDSLYVPENCVLYASPIGKLVRERRQLFLHKGCWAKFKGYAYGQMHKIRTKQPEGKRKELTEQFGYDVKFAYHVVRLLGEVEQLLMHQDMDLQRDAEQMKAIRRGEWTLPQLEDYFARKEADLERVYLASRLPDAPDTDAIRQLLTDCLEQHFGSISEAVSRPHTAERALDEIQQVLQSYRNAIISSASAKS</sequence>
<dbReference type="Pfam" id="PF10127">
    <property type="entry name" value="RlaP"/>
    <property type="match status" value="1"/>
</dbReference>
<evidence type="ECO:0000313" key="1">
    <source>
        <dbReference type="EMBL" id="SDZ87326.1"/>
    </source>
</evidence>
<dbReference type="STRING" id="525918.SAMN05660964_00477"/>
<dbReference type="PANTHER" id="PTHR34817:SF1">
    <property type="entry name" value="NUCLEOTIDYLTRANSFERASE"/>
    <property type="match status" value="1"/>
</dbReference>
<evidence type="ECO:0000313" key="2">
    <source>
        <dbReference type="Proteomes" id="UP000199397"/>
    </source>
</evidence>
<reference evidence="1 2" key="1">
    <citation type="submission" date="2016-10" db="EMBL/GenBank/DDBJ databases">
        <authorList>
            <person name="de Groot N.N."/>
        </authorList>
    </citation>
    <scope>NUCLEOTIDE SEQUENCE [LARGE SCALE GENOMIC DNA]</scope>
    <source>
        <strain evidence="1 2">DSM 21228</strain>
    </source>
</reference>
<dbReference type="Proteomes" id="UP000199397">
    <property type="component" value="Unassembled WGS sequence"/>
</dbReference>
<gene>
    <name evidence="1" type="ORF">SAMN05660964_00477</name>
</gene>
<dbReference type="InterPro" id="IPR018775">
    <property type="entry name" value="RlaP"/>
</dbReference>
<keyword evidence="2" id="KW-1185">Reference proteome</keyword>
<dbReference type="EMBL" id="FNQP01000002">
    <property type="protein sequence ID" value="SDZ87326.1"/>
    <property type="molecule type" value="Genomic_DNA"/>
</dbReference>
<dbReference type="PANTHER" id="PTHR34817">
    <property type="entry name" value="NUCLEOTIDYLTRANSFERASE"/>
    <property type="match status" value="1"/>
</dbReference>